<dbReference type="InterPro" id="IPR036388">
    <property type="entry name" value="WH-like_DNA-bd_sf"/>
</dbReference>
<keyword evidence="4" id="KW-1185">Reference proteome</keyword>
<reference evidence="4" key="1">
    <citation type="journal article" date="2019" name="Int. J. Syst. Evol. Microbiol.">
        <title>The Global Catalogue of Microorganisms (GCM) 10K type strain sequencing project: providing services to taxonomists for standard genome sequencing and annotation.</title>
        <authorList>
            <consortium name="The Broad Institute Genomics Platform"/>
            <consortium name="The Broad Institute Genome Sequencing Center for Infectious Disease"/>
            <person name="Wu L."/>
            <person name="Ma J."/>
        </authorList>
    </citation>
    <scope>NUCLEOTIDE SEQUENCE [LARGE SCALE GENOMIC DNA]</scope>
    <source>
        <strain evidence="4">NBRC 109019</strain>
    </source>
</reference>
<dbReference type="InterPro" id="IPR036390">
    <property type="entry name" value="WH_DNA-bd_sf"/>
</dbReference>
<feature type="region of interest" description="Disordered" evidence="2">
    <location>
        <begin position="449"/>
        <end position="505"/>
    </location>
</feature>
<gene>
    <name evidence="3" type="ORF">GCM10025870_10260</name>
</gene>
<keyword evidence="3" id="KW-0808">Transferase</keyword>
<evidence type="ECO:0000313" key="4">
    <source>
        <dbReference type="Proteomes" id="UP001321477"/>
    </source>
</evidence>
<dbReference type="Gene3D" id="1.10.10.10">
    <property type="entry name" value="Winged helix-like DNA-binding domain superfamily/Winged helix DNA-binding domain"/>
    <property type="match status" value="1"/>
</dbReference>
<dbReference type="GO" id="GO:0016301">
    <property type="term" value="F:kinase activity"/>
    <property type="evidence" value="ECO:0007669"/>
    <property type="project" value="UniProtKB-KW"/>
</dbReference>
<comment type="similarity">
    <text evidence="1">Belongs to the ROK (NagC/XylR) family.</text>
</comment>
<accession>A0ABM8GZP0</accession>
<dbReference type="SUPFAM" id="SSF46785">
    <property type="entry name" value="Winged helix' DNA-binding domain"/>
    <property type="match status" value="1"/>
</dbReference>
<sequence>MDAVIDRSGDGPGAGTSDGVHRRNLARILGLVHYRGPLSRAWLTALTGLNRSTVAALAARLVDLGLAREQAPDQTSRAGRPSPVIAVDPDLVAVAVNPEVDAVTIAAVGLGGAIAARVRVDVADLVTPERTATLVAEVVREWRGGELAHARFVGAGLAVPGLVRASDGLVRFAPHLKWRDAQVRELVEAATGLPTAAGNDATLGAIAEHRFGAGRGVDDLVYLNGGASGIGGGLVVHGRPVLGAGGFAGEFGQNRPGIDDAGDRRAVGGVLEDEVGRSRLLGALGLRSADEPALAAAIARAVASGDAEVVAELDRQRRILATAIANAVNVLNPSRVILGGFLATLAEQDSAAMRAAVAGQAMPAAAEDLLLVVAALGEDRLLVGAAELAFAPLLADPCRSRTERRARSERMPRPAVASAVRVLHGGAFGYTRTRVESIRDLRVEIVPDGAPPGAVSIRSAPDGVRPNRSLQRPHSSTPRERLCPPPPSPSSGRTTTPHDATPATC</sequence>
<dbReference type="PANTHER" id="PTHR18964">
    <property type="entry name" value="ROK (REPRESSOR, ORF, KINASE) FAMILY"/>
    <property type="match status" value="1"/>
</dbReference>
<dbReference type="InterPro" id="IPR000600">
    <property type="entry name" value="ROK"/>
</dbReference>
<protein>
    <submittedName>
        <fullName evidence="3">Sugar kinase</fullName>
    </submittedName>
</protein>
<dbReference type="EMBL" id="AP027734">
    <property type="protein sequence ID" value="BDZ53953.1"/>
    <property type="molecule type" value="Genomic_DNA"/>
</dbReference>
<dbReference type="PANTHER" id="PTHR18964:SF149">
    <property type="entry name" value="BIFUNCTIONAL UDP-N-ACETYLGLUCOSAMINE 2-EPIMERASE_N-ACETYLMANNOSAMINE KINASE"/>
    <property type="match status" value="1"/>
</dbReference>
<name>A0ABM8GZP0_9MICO</name>
<organism evidence="3 4">
    <name type="scientific">Agromyces marinus</name>
    <dbReference type="NCBI Taxonomy" id="1389020"/>
    <lineage>
        <taxon>Bacteria</taxon>
        <taxon>Bacillati</taxon>
        <taxon>Actinomycetota</taxon>
        <taxon>Actinomycetes</taxon>
        <taxon>Micrococcales</taxon>
        <taxon>Microbacteriaceae</taxon>
        <taxon>Agromyces</taxon>
    </lineage>
</organism>
<evidence type="ECO:0000313" key="3">
    <source>
        <dbReference type="EMBL" id="BDZ53953.1"/>
    </source>
</evidence>
<dbReference type="Proteomes" id="UP001321477">
    <property type="component" value="Chromosome"/>
</dbReference>
<dbReference type="InterPro" id="IPR043129">
    <property type="entry name" value="ATPase_NBD"/>
</dbReference>
<dbReference type="Pfam" id="PF00480">
    <property type="entry name" value="ROK"/>
    <property type="match status" value="1"/>
</dbReference>
<proteinExistence type="inferred from homology"/>
<dbReference type="Gene3D" id="3.30.420.40">
    <property type="match status" value="2"/>
</dbReference>
<evidence type="ECO:0000256" key="2">
    <source>
        <dbReference type="SAM" id="MobiDB-lite"/>
    </source>
</evidence>
<keyword evidence="3" id="KW-0418">Kinase</keyword>
<dbReference type="SUPFAM" id="SSF53067">
    <property type="entry name" value="Actin-like ATPase domain"/>
    <property type="match status" value="1"/>
</dbReference>
<evidence type="ECO:0000256" key="1">
    <source>
        <dbReference type="ARBA" id="ARBA00006479"/>
    </source>
</evidence>